<dbReference type="InterPro" id="IPR004089">
    <property type="entry name" value="MCPsignal_dom"/>
</dbReference>
<dbReference type="EMBL" id="MLJW01000149">
    <property type="protein sequence ID" value="OIQ96430.1"/>
    <property type="molecule type" value="Genomic_DNA"/>
</dbReference>
<dbReference type="PANTHER" id="PTHR32089:SF112">
    <property type="entry name" value="LYSOZYME-LIKE PROTEIN-RELATED"/>
    <property type="match status" value="1"/>
</dbReference>
<keyword evidence="1" id="KW-0807">Transducer</keyword>
<evidence type="ECO:0000256" key="3">
    <source>
        <dbReference type="SAM" id="MobiDB-lite"/>
    </source>
</evidence>
<comment type="caution">
    <text evidence="5">The sequence shown here is derived from an EMBL/GenBank/DDBJ whole genome shotgun (WGS) entry which is preliminary data.</text>
</comment>
<gene>
    <name evidence="5" type="primary">mcp2_5</name>
    <name evidence="5" type="ORF">GALL_215900</name>
</gene>
<protein>
    <submittedName>
        <fullName evidence="5">Methyl-accepting chemotaxis protein 2</fullName>
    </submittedName>
</protein>
<dbReference type="SUPFAM" id="SSF58104">
    <property type="entry name" value="Methyl-accepting chemotaxis protein (MCP) signaling domain"/>
    <property type="match status" value="1"/>
</dbReference>
<dbReference type="GO" id="GO:0007165">
    <property type="term" value="P:signal transduction"/>
    <property type="evidence" value="ECO:0007669"/>
    <property type="project" value="UniProtKB-KW"/>
</dbReference>
<reference evidence="5" key="1">
    <citation type="submission" date="2016-10" db="EMBL/GenBank/DDBJ databases">
        <title>Sequence of Gallionella enrichment culture.</title>
        <authorList>
            <person name="Poehlein A."/>
            <person name="Muehling M."/>
            <person name="Daniel R."/>
        </authorList>
    </citation>
    <scope>NUCLEOTIDE SEQUENCE</scope>
</reference>
<organism evidence="5">
    <name type="scientific">mine drainage metagenome</name>
    <dbReference type="NCBI Taxonomy" id="410659"/>
    <lineage>
        <taxon>unclassified sequences</taxon>
        <taxon>metagenomes</taxon>
        <taxon>ecological metagenomes</taxon>
    </lineage>
</organism>
<evidence type="ECO:0000259" key="4">
    <source>
        <dbReference type="PROSITE" id="PS50111"/>
    </source>
</evidence>
<name>A0A1J5RK44_9ZZZZ</name>
<dbReference type="SMART" id="SM00283">
    <property type="entry name" value="MA"/>
    <property type="match status" value="1"/>
</dbReference>
<dbReference type="AlphaFoldDB" id="A0A1J5RK44"/>
<feature type="compositionally biased region" description="Polar residues" evidence="3">
    <location>
        <begin position="306"/>
        <end position="322"/>
    </location>
</feature>
<evidence type="ECO:0000256" key="1">
    <source>
        <dbReference type="ARBA" id="ARBA00023224"/>
    </source>
</evidence>
<feature type="domain" description="Methyl-accepting transducer" evidence="4">
    <location>
        <begin position="78"/>
        <end position="314"/>
    </location>
</feature>
<evidence type="ECO:0000313" key="5">
    <source>
        <dbReference type="EMBL" id="OIQ96430.1"/>
    </source>
</evidence>
<feature type="coiled-coil region" evidence="2">
    <location>
        <begin position="72"/>
        <end position="99"/>
    </location>
</feature>
<dbReference type="GO" id="GO:0016020">
    <property type="term" value="C:membrane"/>
    <property type="evidence" value="ECO:0007669"/>
    <property type="project" value="InterPro"/>
</dbReference>
<accession>A0A1J5RK44</accession>
<dbReference type="Gene3D" id="1.10.287.950">
    <property type="entry name" value="Methyl-accepting chemotaxis protein"/>
    <property type="match status" value="1"/>
</dbReference>
<dbReference type="PROSITE" id="PS50111">
    <property type="entry name" value="CHEMOTAXIS_TRANSDUC_2"/>
    <property type="match status" value="1"/>
</dbReference>
<evidence type="ECO:0000256" key="2">
    <source>
        <dbReference type="SAM" id="Coils"/>
    </source>
</evidence>
<dbReference type="PROSITE" id="PS51257">
    <property type="entry name" value="PROKAR_LIPOPROTEIN"/>
    <property type="match status" value="1"/>
</dbReference>
<sequence>MKAYSIQWRVLFPAAGSALACLSALLLPALEQPLIGTALVLATLAAAASLAGSNRQDAAQTETTHVDPSEEMNAMQTQLANLREELASTASRIAELESSVGQAEAARNSAAAFTQELLISVDKALEDMASANELAKASGEKVTSGYELMVKAEQEIGRLGSSLVRARTDLSSLSSQSTVIAGIVATIVQIADQTNLLALNAAIEAARAGEAGRGFAVVADEVRKLAEKAKTASDEIGSIAGNIESTSKDASTAMDNLDDIVASGREAAAGAQAAMEEIKAGAKRRIEVITHITEGIHQQRHIGERITSTLSPQPSAERQSVG</sequence>
<feature type="region of interest" description="Disordered" evidence="3">
    <location>
        <begin position="303"/>
        <end position="322"/>
    </location>
</feature>
<proteinExistence type="predicted"/>
<dbReference type="Pfam" id="PF00015">
    <property type="entry name" value="MCPsignal"/>
    <property type="match status" value="1"/>
</dbReference>
<dbReference type="PANTHER" id="PTHR32089">
    <property type="entry name" value="METHYL-ACCEPTING CHEMOTAXIS PROTEIN MCPB"/>
    <property type="match status" value="1"/>
</dbReference>
<keyword evidence="2" id="KW-0175">Coiled coil</keyword>